<dbReference type="PROSITE" id="PS50110">
    <property type="entry name" value="RESPONSE_REGULATORY"/>
    <property type="match status" value="1"/>
</dbReference>
<dbReference type="InterPro" id="IPR050595">
    <property type="entry name" value="Bact_response_regulator"/>
</dbReference>
<sequence>MRDHGGQLGLEISATGAVFRMSLPISGQPGEVTEPGALGGAEGSGPARVLVVDDEAEIAELMRAMLEGAGFEVATAESGAVALELLEAARFDAVVSDLRMPDMDGAALWRALTARWPHLARRVLFVTGDTLSPGAEAFLADAGCASLDKPFSRSDRSTASPRC</sequence>
<evidence type="ECO:0000256" key="2">
    <source>
        <dbReference type="PROSITE-ProRule" id="PRU00169"/>
    </source>
</evidence>
<proteinExistence type="predicted"/>
<dbReference type="SUPFAM" id="SSF52172">
    <property type="entry name" value="CheY-like"/>
    <property type="match status" value="1"/>
</dbReference>
<dbReference type="InterPro" id="IPR001789">
    <property type="entry name" value="Sig_transdc_resp-reg_receiver"/>
</dbReference>
<evidence type="ECO:0000313" key="4">
    <source>
        <dbReference type="EMBL" id="TXC66622.1"/>
    </source>
</evidence>
<evidence type="ECO:0000313" key="5">
    <source>
        <dbReference type="Proteomes" id="UP000321832"/>
    </source>
</evidence>
<dbReference type="EMBL" id="VOPW01000001">
    <property type="protein sequence ID" value="TXC66622.1"/>
    <property type="molecule type" value="Genomic_DNA"/>
</dbReference>
<dbReference type="AlphaFoldDB" id="A0A5C6U0Y6"/>
<comment type="caution">
    <text evidence="4">The sequence shown here is derived from an EMBL/GenBank/DDBJ whole genome shotgun (WGS) entry which is preliminary data.</text>
</comment>
<evidence type="ECO:0000256" key="1">
    <source>
        <dbReference type="ARBA" id="ARBA00022553"/>
    </source>
</evidence>
<dbReference type="GO" id="GO:0000160">
    <property type="term" value="P:phosphorelay signal transduction system"/>
    <property type="evidence" value="ECO:0007669"/>
    <property type="project" value="InterPro"/>
</dbReference>
<name>A0A5C6U0Y6_9BURK</name>
<evidence type="ECO:0000259" key="3">
    <source>
        <dbReference type="PROSITE" id="PS50110"/>
    </source>
</evidence>
<gene>
    <name evidence="4" type="ORF">FSC37_14720</name>
</gene>
<dbReference type="PANTHER" id="PTHR44591:SF3">
    <property type="entry name" value="RESPONSE REGULATORY DOMAIN-CONTAINING PROTEIN"/>
    <property type="match status" value="1"/>
</dbReference>
<accession>A0A5C6U0Y6</accession>
<protein>
    <submittedName>
        <fullName evidence="4">Response regulator</fullName>
    </submittedName>
</protein>
<dbReference type="SMART" id="SM00448">
    <property type="entry name" value="REC"/>
    <property type="match status" value="1"/>
</dbReference>
<organism evidence="4 5">
    <name type="scientific">Piscinibacter aquaticus</name>
    <dbReference type="NCBI Taxonomy" id="392597"/>
    <lineage>
        <taxon>Bacteria</taxon>
        <taxon>Pseudomonadati</taxon>
        <taxon>Pseudomonadota</taxon>
        <taxon>Betaproteobacteria</taxon>
        <taxon>Burkholderiales</taxon>
        <taxon>Sphaerotilaceae</taxon>
        <taxon>Piscinibacter</taxon>
    </lineage>
</organism>
<dbReference type="Gene3D" id="3.40.50.2300">
    <property type="match status" value="1"/>
</dbReference>
<feature type="modified residue" description="4-aspartylphosphate" evidence="2">
    <location>
        <position position="97"/>
    </location>
</feature>
<keyword evidence="1 2" id="KW-0597">Phosphoprotein</keyword>
<keyword evidence="5" id="KW-1185">Reference proteome</keyword>
<dbReference type="Proteomes" id="UP000321832">
    <property type="component" value="Unassembled WGS sequence"/>
</dbReference>
<reference evidence="4 5" key="1">
    <citation type="submission" date="2019-08" db="EMBL/GenBank/DDBJ databases">
        <authorList>
            <person name="Khan S.A."/>
            <person name="Jeon C.O."/>
            <person name="Jeong S.E."/>
        </authorList>
    </citation>
    <scope>NUCLEOTIDE SEQUENCE [LARGE SCALE GENOMIC DNA]</scope>
    <source>
        <strain evidence="5">IMCC1728</strain>
    </source>
</reference>
<dbReference type="PANTHER" id="PTHR44591">
    <property type="entry name" value="STRESS RESPONSE REGULATOR PROTEIN 1"/>
    <property type="match status" value="1"/>
</dbReference>
<feature type="domain" description="Response regulatory" evidence="3">
    <location>
        <begin position="48"/>
        <end position="163"/>
    </location>
</feature>
<dbReference type="Pfam" id="PF00072">
    <property type="entry name" value="Response_reg"/>
    <property type="match status" value="1"/>
</dbReference>
<dbReference type="InterPro" id="IPR011006">
    <property type="entry name" value="CheY-like_superfamily"/>
</dbReference>